<keyword evidence="2" id="KW-1185">Reference proteome</keyword>
<protein>
    <submittedName>
        <fullName evidence="1">Uncharacterized protein</fullName>
    </submittedName>
</protein>
<comment type="caution">
    <text evidence="1">The sequence shown here is derived from an EMBL/GenBank/DDBJ whole genome shotgun (WGS) entry which is preliminary data.</text>
</comment>
<proteinExistence type="predicted"/>
<gene>
    <name evidence="1" type="ORF">JK359_10240</name>
</gene>
<dbReference type="Proteomes" id="UP000661858">
    <property type="component" value="Unassembled WGS sequence"/>
</dbReference>
<dbReference type="RefSeq" id="WP_201834197.1">
    <property type="nucleotide sequence ID" value="NZ_JAERRK010000004.1"/>
</dbReference>
<dbReference type="EMBL" id="JAERRK010000004">
    <property type="protein sequence ID" value="MBL1082357.1"/>
    <property type="molecule type" value="Genomic_DNA"/>
</dbReference>
<reference evidence="1" key="1">
    <citation type="submission" date="2021-01" db="EMBL/GenBank/DDBJ databases">
        <title>WGS of actinomycetes isolated from Thailand.</title>
        <authorList>
            <person name="Thawai C."/>
        </authorList>
    </citation>
    <scope>NUCLEOTIDE SEQUENCE</scope>
    <source>
        <strain evidence="1">RCU-197</strain>
    </source>
</reference>
<name>A0A937EG19_9ACTN</name>
<sequence length="269" mass="28475">MQRLGVRAAVVAVVLLIVAAGSAYLLLRPDESADSVRFALVADSRLSALALPGDPDGTCEADASVCRSVLRVEKNGEVRKVLVTARDALPEGVRLAYWGCREGPGSSACTVRQDRDATICVTTTGPVDVARKACGNKAARPAAGGPGKLTVIFQTKWKIDLFGNFKESCGSDGTLGKKCEIPVKQGKIYYLRAQPASADDPYAHPARKPGFSYMYVQYEGCNSGLGHGDSITCAVFGSAGKSTVCVSTGDEFEQKSARACLAYRRTETP</sequence>
<accession>A0A937EG19</accession>
<dbReference type="AlphaFoldDB" id="A0A937EG19"/>
<evidence type="ECO:0000313" key="1">
    <source>
        <dbReference type="EMBL" id="MBL1082357.1"/>
    </source>
</evidence>
<evidence type="ECO:0000313" key="2">
    <source>
        <dbReference type="Proteomes" id="UP000661858"/>
    </source>
</evidence>
<organism evidence="1 2">
    <name type="scientific">Streptomyces actinomycinicus</name>
    <dbReference type="NCBI Taxonomy" id="1695166"/>
    <lineage>
        <taxon>Bacteria</taxon>
        <taxon>Bacillati</taxon>
        <taxon>Actinomycetota</taxon>
        <taxon>Actinomycetes</taxon>
        <taxon>Kitasatosporales</taxon>
        <taxon>Streptomycetaceae</taxon>
        <taxon>Streptomyces</taxon>
    </lineage>
</organism>